<proteinExistence type="predicted"/>
<sequence>MKKLNFLFIVLLLISCSDSEEQIIPDNSREQISSNNTEEPKSLILFGNKESVSKLIKNQGFDFLINEALSEEIPKGEEMVISCEFENDNSIIRPKKNKHEVIDTNPYSRTFRTFVGDEYISAGNNDSSAITKVQLANYCSTVIHIPFPVIIPVITPIVEKVYINVYFDNLTTQNIWGPAFSAAIDEWNAVLNDNTVNNYLDGSPQVYYRIAPRNALDYGNIEVLRVPSNGLVNSNSLAEARVGRYKEIYSGAGIFKHYVGKRMWVNMDKEGGLSLTQKKNVLLHEFGHSIGFLHTISQASNIEGTTQTGQSIFNMRDGIFRDQDLLAIDRIFNVPVEYVQIEGGCN</sequence>
<protein>
    <recommendedName>
        <fullName evidence="3">Dual-action HEIGH metallo-peptidase</fullName>
    </recommendedName>
</protein>
<gene>
    <name evidence="1" type="ORF">GCM10023311_01320</name>
</gene>
<dbReference type="RefSeq" id="WP_345271979.1">
    <property type="nucleotide sequence ID" value="NZ_BAABJH010000001.1"/>
</dbReference>
<keyword evidence="2" id="KW-1185">Reference proteome</keyword>
<name>A0ABP9EQ55_9FLAO</name>
<evidence type="ECO:0000313" key="2">
    <source>
        <dbReference type="Proteomes" id="UP001500433"/>
    </source>
</evidence>
<dbReference type="PROSITE" id="PS51257">
    <property type="entry name" value="PROKAR_LIPOPROTEIN"/>
    <property type="match status" value="1"/>
</dbReference>
<organism evidence="1 2">
    <name type="scientific">Flaviramulus aquimarinus</name>
    <dbReference type="NCBI Taxonomy" id="1170456"/>
    <lineage>
        <taxon>Bacteria</taxon>
        <taxon>Pseudomonadati</taxon>
        <taxon>Bacteroidota</taxon>
        <taxon>Flavobacteriia</taxon>
        <taxon>Flavobacteriales</taxon>
        <taxon>Flavobacteriaceae</taxon>
        <taxon>Flaviramulus</taxon>
    </lineage>
</organism>
<reference evidence="2" key="1">
    <citation type="journal article" date="2019" name="Int. J. Syst. Evol. Microbiol.">
        <title>The Global Catalogue of Microorganisms (GCM) 10K type strain sequencing project: providing services to taxonomists for standard genome sequencing and annotation.</title>
        <authorList>
            <consortium name="The Broad Institute Genomics Platform"/>
            <consortium name="The Broad Institute Genome Sequencing Center for Infectious Disease"/>
            <person name="Wu L."/>
            <person name="Ma J."/>
        </authorList>
    </citation>
    <scope>NUCLEOTIDE SEQUENCE [LARGE SCALE GENOMIC DNA]</scope>
    <source>
        <strain evidence="2">JCM 18274</strain>
    </source>
</reference>
<accession>A0ABP9EQ55</accession>
<dbReference type="EMBL" id="BAABJH010000001">
    <property type="protein sequence ID" value="GAA4882945.1"/>
    <property type="molecule type" value="Genomic_DNA"/>
</dbReference>
<dbReference type="Gene3D" id="3.40.390.10">
    <property type="entry name" value="Collagenase (Catalytic Domain)"/>
    <property type="match status" value="1"/>
</dbReference>
<evidence type="ECO:0000313" key="1">
    <source>
        <dbReference type="EMBL" id="GAA4882945.1"/>
    </source>
</evidence>
<dbReference type="InterPro" id="IPR024079">
    <property type="entry name" value="MetalloPept_cat_dom_sf"/>
</dbReference>
<comment type="caution">
    <text evidence="1">The sequence shown here is derived from an EMBL/GenBank/DDBJ whole genome shotgun (WGS) entry which is preliminary data.</text>
</comment>
<dbReference type="Proteomes" id="UP001500433">
    <property type="component" value="Unassembled WGS sequence"/>
</dbReference>
<evidence type="ECO:0008006" key="3">
    <source>
        <dbReference type="Google" id="ProtNLM"/>
    </source>
</evidence>
<dbReference type="SUPFAM" id="SSF55486">
    <property type="entry name" value="Metalloproteases ('zincins'), catalytic domain"/>
    <property type="match status" value="1"/>
</dbReference>